<dbReference type="Pfam" id="PF08100">
    <property type="entry name" value="Dimerisation"/>
    <property type="match status" value="1"/>
</dbReference>
<gene>
    <name evidence="12" type="primary">LOC111130235</name>
</gene>
<dbReference type="KEGG" id="cvn:111130235"/>
<dbReference type="OrthoDB" id="1606438at2759"/>
<evidence type="ECO:0000256" key="4">
    <source>
        <dbReference type="ARBA" id="ARBA00037645"/>
    </source>
</evidence>
<keyword evidence="3" id="KW-0949">S-adenosyl-L-methionine</keyword>
<dbReference type="GO" id="GO:0017096">
    <property type="term" value="F:acetylserotonin O-methyltransferase activity"/>
    <property type="evidence" value="ECO:0007669"/>
    <property type="project" value="UniProtKB-EC"/>
</dbReference>
<dbReference type="PANTHER" id="PTHR43712">
    <property type="entry name" value="PUTATIVE (AFU_ORTHOLOGUE AFUA_4G14580)-RELATED"/>
    <property type="match status" value="1"/>
</dbReference>
<dbReference type="CDD" id="cd02440">
    <property type="entry name" value="AdoMet_MTases"/>
    <property type="match status" value="1"/>
</dbReference>
<dbReference type="InterPro" id="IPR001077">
    <property type="entry name" value="COMT_C"/>
</dbReference>
<dbReference type="Pfam" id="PF00891">
    <property type="entry name" value="Methyltransf_2"/>
    <property type="match status" value="1"/>
</dbReference>
<dbReference type="RefSeq" id="XP_022332730.1">
    <property type="nucleotide sequence ID" value="XM_022477022.1"/>
</dbReference>
<dbReference type="PANTHER" id="PTHR43712:SF2">
    <property type="entry name" value="O-METHYLTRANSFERASE CICE"/>
    <property type="match status" value="1"/>
</dbReference>
<evidence type="ECO:0000313" key="11">
    <source>
        <dbReference type="Proteomes" id="UP000694844"/>
    </source>
</evidence>
<dbReference type="InterPro" id="IPR036388">
    <property type="entry name" value="WH-like_DNA-bd_sf"/>
</dbReference>
<comment type="function">
    <text evidence="4">Catalyzes the transfer of a methyl group onto N-acetylserotonin, producing melatonin (N-acetyl-5-methoxytryptamine).</text>
</comment>
<evidence type="ECO:0000256" key="1">
    <source>
        <dbReference type="ARBA" id="ARBA00022603"/>
    </source>
</evidence>
<dbReference type="GeneID" id="111130235"/>
<dbReference type="InterPro" id="IPR036390">
    <property type="entry name" value="WH_DNA-bd_sf"/>
</dbReference>
<dbReference type="PIRSF" id="PIRSF005739">
    <property type="entry name" value="O-mtase"/>
    <property type="match status" value="1"/>
</dbReference>
<evidence type="ECO:0000256" key="3">
    <source>
        <dbReference type="ARBA" id="ARBA00022691"/>
    </source>
</evidence>
<evidence type="ECO:0000259" key="9">
    <source>
        <dbReference type="Pfam" id="PF00891"/>
    </source>
</evidence>
<organism evidence="11 12">
    <name type="scientific">Crassostrea virginica</name>
    <name type="common">Eastern oyster</name>
    <dbReference type="NCBI Taxonomy" id="6565"/>
    <lineage>
        <taxon>Eukaryota</taxon>
        <taxon>Metazoa</taxon>
        <taxon>Spiralia</taxon>
        <taxon>Lophotrochozoa</taxon>
        <taxon>Mollusca</taxon>
        <taxon>Bivalvia</taxon>
        <taxon>Autobranchia</taxon>
        <taxon>Pteriomorphia</taxon>
        <taxon>Ostreida</taxon>
        <taxon>Ostreoidea</taxon>
        <taxon>Ostreidae</taxon>
        <taxon>Crassostrea</taxon>
    </lineage>
</organism>
<dbReference type="Proteomes" id="UP000694844">
    <property type="component" value="Chromosome 4"/>
</dbReference>
<dbReference type="Gene3D" id="3.40.50.150">
    <property type="entry name" value="Vaccinia Virus protein VP39"/>
    <property type="match status" value="1"/>
</dbReference>
<dbReference type="AlphaFoldDB" id="A0A8B8DXQ8"/>
<keyword evidence="1" id="KW-0489">Methyltransferase</keyword>
<dbReference type="InterPro" id="IPR016461">
    <property type="entry name" value="COMT-like"/>
</dbReference>
<dbReference type="EC" id="2.1.1.4" evidence="5"/>
<evidence type="ECO:0000256" key="5">
    <source>
        <dbReference type="ARBA" id="ARBA00039116"/>
    </source>
</evidence>
<keyword evidence="2" id="KW-0808">Transferase</keyword>
<feature type="domain" description="O-methyltransferase dimerisation" evidence="10">
    <location>
        <begin position="31"/>
        <end position="104"/>
    </location>
</feature>
<evidence type="ECO:0000256" key="8">
    <source>
        <dbReference type="PIRSR" id="PIRSR005739-1"/>
    </source>
</evidence>
<feature type="active site" description="Proton acceptor" evidence="8">
    <location>
        <position position="316"/>
    </location>
</feature>
<proteinExistence type="predicted"/>
<evidence type="ECO:0000256" key="7">
    <source>
        <dbReference type="ARBA" id="ARBA00043054"/>
    </source>
</evidence>
<reference evidence="12" key="1">
    <citation type="submission" date="2025-08" db="UniProtKB">
        <authorList>
            <consortium name="RefSeq"/>
        </authorList>
    </citation>
    <scope>IDENTIFICATION</scope>
    <source>
        <tissue evidence="12">Whole sample</tissue>
    </source>
</reference>
<evidence type="ECO:0000313" key="12">
    <source>
        <dbReference type="RefSeq" id="XP_022332730.1"/>
    </source>
</evidence>
<dbReference type="Gene3D" id="1.10.10.10">
    <property type="entry name" value="Winged helix-like DNA-binding domain superfamily/Winged helix DNA-binding domain"/>
    <property type="match status" value="1"/>
</dbReference>
<dbReference type="SUPFAM" id="SSF53335">
    <property type="entry name" value="S-adenosyl-L-methionine-dependent methyltransferases"/>
    <property type="match status" value="1"/>
</dbReference>
<evidence type="ECO:0000256" key="6">
    <source>
        <dbReference type="ARBA" id="ARBA00040730"/>
    </source>
</evidence>
<keyword evidence="11" id="KW-1185">Reference proteome</keyword>
<evidence type="ECO:0000256" key="2">
    <source>
        <dbReference type="ARBA" id="ARBA00022679"/>
    </source>
</evidence>
<dbReference type="GO" id="GO:0032259">
    <property type="term" value="P:methylation"/>
    <property type="evidence" value="ECO:0007669"/>
    <property type="project" value="UniProtKB-KW"/>
</dbReference>
<protein>
    <recommendedName>
        <fullName evidence="6">Acetylserotonin O-methyltransferase</fullName>
        <ecNumber evidence="5">2.1.1.4</ecNumber>
    </recommendedName>
    <alternativeName>
        <fullName evidence="7">Hydroxyindole O-methyltransferase</fullName>
    </alternativeName>
</protein>
<dbReference type="SUPFAM" id="SSF46785">
    <property type="entry name" value="Winged helix' DNA-binding domain"/>
    <property type="match status" value="1"/>
</dbReference>
<sequence>MTELMTTGLDLQSDPAADPIMDIIAAGTRYKIMMQCLEMGLFDEIESMGESCTPETIAKKCGYDAAVLERLLNTLASYNLLQKDCNRKGSPSYRNSSGTSKYLTRSRRPTMIGLAMSVDAMIIPLLDNLPMLLKSGKPKLDINKNVADNGNIMMSTPNHQKTPNNIMDKENNMGPGSPIKQNTPSMPHIPKMPCMPKMPPNSKMPMEKNGMEYQAKFMMAMEGFSATCASSIVKAFDLSQHRSAVDLGGGPGRISYELANTYPHMKITVFDLPPVVQVAQKMQQPCSQGQVFFKAGNFFEDDIPSADLYLLGHVLHGFDLKGIDKLLQKVYCKLPPGGSVLVMEKILAENRTAPELAVTNDFVMTLLSQGQERTLSDYQKLFAKHGFVNVQFTHIDGLNYYDVMLLKKPF</sequence>
<name>A0A8B8DXQ8_CRAVI</name>
<accession>A0A8B8DXQ8</accession>
<evidence type="ECO:0000259" key="10">
    <source>
        <dbReference type="Pfam" id="PF08100"/>
    </source>
</evidence>
<dbReference type="InterPro" id="IPR012967">
    <property type="entry name" value="COMT_dimerisation"/>
</dbReference>
<dbReference type="PROSITE" id="PS51683">
    <property type="entry name" value="SAM_OMT_II"/>
    <property type="match status" value="1"/>
</dbReference>
<dbReference type="InterPro" id="IPR029063">
    <property type="entry name" value="SAM-dependent_MTases_sf"/>
</dbReference>
<feature type="domain" description="O-methyltransferase C-terminal" evidence="9">
    <location>
        <begin position="209"/>
        <end position="387"/>
    </location>
</feature>
<dbReference type="GO" id="GO:0046983">
    <property type="term" value="F:protein dimerization activity"/>
    <property type="evidence" value="ECO:0007669"/>
    <property type="project" value="InterPro"/>
</dbReference>